<accession>A0ABY4WL16</accession>
<dbReference type="Pfam" id="PF00248">
    <property type="entry name" value="Aldo_ket_red"/>
    <property type="match status" value="1"/>
</dbReference>
<dbReference type="PRINTS" id="PR00069">
    <property type="entry name" value="ALDKETRDTASE"/>
</dbReference>
<dbReference type="InterPro" id="IPR036812">
    <property type="entry name" value="NAD(P)_OxRdtase_dom_sf"/>
</dbReference>
<dbReference type="InterPro" id="IPR053135">
    <property type="entry name" value="AKR2_Oxidoreductase"/>
</dbReference>
<feature type="domain" description="NADP-dependent oxidoreductase" evidence="1">
    <location>
        <begin position="16"/>
        <end position="249"/>
    </location>
</feature>
<reference evidence="2" key="1">
    <citation type="submission" date="2022-06" db="EMBL/GenBank/DDBJ databases">
        <title>Genome sequencing of Brevibacillus sp. BB3-R1.</title>
        <authorList>
            <person name="Heo J."/>
            <person name="Lee D."/>
            <person name="Won M."/>
            <person name="Han B.-H."/>
            <person name="Hong S.-B."/>
            <person name="Kwon S.-W."/>
        </authorList>
    </citation>
    <scope>NUCLEOTIDE SEQUENCE</scope>
    <source>
        <strain evidence="2">BB3-R1</strain>
    </source>
</reference>
<dbReference type="RefSeq" id="WP_251873859.1">
    <property type="nucleotide sequence ID" value="NZ_CP098755.1"/>
</dbReference>
<evidence type="ECO:0000313" key="3">
    <source>
        <dbReference type="Proteomes" id="UP001056500"/>
    </source>
</evidence>
<dbReference type="CDD" id="cd19100">
    <property type="entry name" value="AKR_unchar"/>
    <property type="match status" value="1"/>
</dbReference>
<proteinExistence type="predicted"/>
<dbReference type="SUPFAM" id="SSF51430">
    <property type="entry name" value="NAD(P)-linked oxidoreductase"/>
    <property type="match status" value="1"/>
</dbReference>
<dbReference type="Gene3D" id="3.20.20.100">
    <property type="entry name" value="NADP-dependent oxidoreductase domain"/>
    <property type="match status" value="1"/>
</dbReference>
<dbReference type="InterPro" id="IPR023210">
    <property type="entry name" value="NADP_OxRdtase_dom"/>
</dbReference>
<evidence type="ECO:0000313" key="2">
    <source>
        <dbReference type="EMBL" id="USG66752.1"/>
    </source>
</evidence>
<dbReference type="PANTHER" id="PTHR43312">
    <property type="entry name" value="D-THREO-ALDOSE 1-DEHYDROGENASE"/>
    <property type="match status" value="1"/>
</dbReference>
<organism evidence="2 3">
    <name type="scientific">Brevibacillus ruminantium</name>
    <dbReference type="NCBI Taxonomy" id="2950604"/>
    <lineage>
        <taxon>Bacteria</taxon>
        <taxon>Bacillati</taxon>
        <taxon>Bacillota</taxon>
        <taxon>Bacilli</taxon>
        <taxon>Bacillales</taxon>
        <taxon>Paenibacillaceae</taxon>
        <taxon>Brevibacillus</taxon>
    </lineage>
</organism>
<name>A0ABY4WL16_9BACL</name>
<dbReference type="EMBL" id="CP098755">
    <property type="protein sequence ID" value="USG66752.1"/>
    <property type="molecule type" value="Genomic_DNA"/>
</dbReference>
<keyword evidence="3" id="KW-1185">Reference proteome</keyword>
<dbReference type="PANTHER" id="PTHR43312:SF1">
    <property type="entry name" value="NADP-DEPENDENT OXIDOREDUCTASE DOMAIN-CONTAINING PROTEIN"/>
    <property type="match status" value="1"/>
</dbReference>
<dbReference type="Proteomes" id="UP001056500">
    <property type="component" value="Chromosome"/>
</dbReference>
<dbReference type="SUPFAM" id="SSF46548">
    <property type="entry name" value="alpha-helical ferredoxin"/>
    <property type="match status" value="1"/>
</dbReference>
<protein>
    <submittedName>
        <fullName evidence="2">Aldo/keto reductase</fullName>
    </submittedName>
</protein>
<gene>
    <name evidence="2" type="ORF">NDK47_05495</name>
</gene>
<dbReference type="InterPro" id="IPR020471">
    <property type="entry name" value="AKR"/>
</dbReference>
<evidence type="ECO:0000259" key="1">
    <source>
        <dbReference type="Pfam" id="PF00248"/>
    </source>
</evidence>
<sequence>MRTKILGKTGLSVSALGFGAMRLRGLDQAEADRVVNHALDRGITYVDTAAEYGDSEEKLGKAISHRRSEYVLATKTQKRTYQEAMQEIEQSLRRLQTDYLDILQIHYVNYPHEYRDVKKADGALRAAEEMRAKGYVGHIGITGHRPELLTRWLQDYPFATVLFHLSMVQPFAKQELMPMAESLDVGMIAMKPISGPFLSKVKESLRYSAASSAHVVLSGMQSIAEVDFNIEALAQEVAAEERMALEEMAVGLDEHGCRRCNYCSCPLGIRIPDTLIPSRYREKFGLLEVGEELWQKSADHFAACMTYEPCREKPLCQQACPYHLPIQQEIRRAIDEKVM</sequence>